<dbReference type="EMBL" id="DRNB01000138">
    <property type="protein sequence ID" value="HHJ63986.1"/>
    <property type="molecule type" value="Genomic_DNA"/>
</dbReference>
<evidence type="ECO:0000259" key="3">
    <source>
        <dbReference type="Pfam" id="PF02475"/>
    </source>
</evidence>
<reference evidence="4" key="1">
    <citation type="journal article" date="2020" name="mSystems">
        <title>Genome- and Community-Level Interaction Insights into Carbon Utilization and Element Cycling Functions of Hydrothermarchaeota in Hydrothermal Sediment.</title>
        <authorList>
            <person name="Zhou Z."/>
            <person name="Liu Y."/>
            <person name="Xu W."/>
            <person name="Pan J."/>
            <person name="Luo Z.H."/>
            <person name="Li M."/>
        </authorList>
    </citation>
    <scope>NUCLEOTIDE SEQUENCE [LARGE SCALE GENOMIC DNA]</scope>
    <source>
        <strain evidence="4">HyVt-501</strain>
    </source>
</reference>
<evidence type="ECO:0000313" key="4">
    <source>
        <dbReference type="EMBL" id="HHJ63986.1"/>
    </source>
</evidence>
<dbReference type="InterPro" id="IPR050210">
    <property type="entry name" value="tRNA_Adenine-N(6)_MTase"/>
</dbReference>
<dbReference type="InterPro" id="IPR056743">
    <property type="entry name" value="TRM5-TYW2-like_MTfase"/>
</dbReference>
<keyword evidence="2" id="KW-0949">S-adenosyl-L-methionine</keyword>
<dbReference type="PANTHER" id="PTHR47739">
    <property type="entry name" value="TRNA1(VAL) (ADENINE(37)-N6)-METHYLTRANSFERASE"/>
    <property type="match status" value="1"/>
</dbReference>
<feature type="domain" description="TRM5/TYW2-like methyltransferase" evidence="3">
    <location>
        <begin position="43"/>
        <end position="105"/>
    </location>
</feature>
<name>A0A7C5L6W1_AQUAO</name>
<dbReference type="Gene3D" id="3.40.50.150">
    <property type="entry name" value="Vaccinia Virus protein VP39"/>
    <property type="match status" value="1"/>
</dbReference>
<dbReference type="CDD" id="cd02440">
    <property type="entry name" value="AdoMet_MTases"/>
    <property type="match status" value="1"/>
</dbReference>
<sequence length="236" mass="26853">MKGSDKAFPFFRGKIRLLQGRKHRVSVDLVVFLSRLRGLRGTSRVVDLGAGFGFLSLVVAKKFGCRVFALERDPEMLKLLQENVRLNDLEEKITAVPVDIRKVRERFERGEFDVAIANPPFFPRSYGCADKYHFEEDTTLRDFVGSASYLLRDGGYLNLLIPSFRLYELFLLLAEANLPPRFATLIHSRPDRAPKLCTVTAIRNVPGPLQVERSVFINSPEGGYTREVEDLLESFL</sequence>
<dbReference type="InterPro" id="IPR020596">
    <property type="entry name" value="rRNA_Ade_Mease_Trfase_CS"/>
</dbReference>
<protein>
    <submittedName>
        <fullName evidence="4">Methyltransferase domain-containing protein</fullName>
    </submittedName>
</protein>
<dbReference type="SUPFAM" id="SSF53335">
    <property type="entry name" value="S-adenosyl-L-methionine-dependent methyltransferases"/>
    <property type="match status" value="1"/>
</dbReference>
<keyword evidence="1" id="KW-0808">Transferase</keyword>
<evidence type="ECO:0000256" key="2">
    <source>
        <dbReference type="ARBA" id="ARBA00022691"/>
    </source>
</evidence>
<dbReference type="GO" id="GO:0003676">
    <property type="term" value="F:nucleic acid binding"/>
    <property type="evidence" value="ECO:0007669"/>
    <property type="project" value="InterPro"/>
</dbReference>
<comment type="caution">
    <text evidence="4">The sequence shown here is derived from an EMBL/GenBank/DDBJ whole genome shotgun (WGS) entry which is preliminary data.</text>
</comment>
<dbReference type="GO" id="GO:0000179">
    <property type="term" value="F:rRNA (adenine-N6,N6-)-dimethyltransferase activity"/>
    <property type="evidence" value="ECO:0007669"/>
    <property type="project" value="InterPro"/>
</dbReference>
<dbReference type="Pfam" id="PF02475">
    <property type="entry name" value="TRM5-TYW2_MTfase"/>
    <property type="match status" value="1"/>
</dbReference>
<accession>A0A7C5L6W1</accession>
<dbReference type="PROSITE" id="PS01131">
    <property type="entry name" value="RRNA_A_DIMETH"/>
    <property type="match status" value="1"/>
</dbReference>
<dbReference type="PANTHER" id="PTHR47739:SF1">
    <property type="entry name" value="TRNA1(VAL) (ADENINE(37)-N6)-METHYLTRANSFERASE"/>
    <property type="match status" value="1"/>
</dbReference>
<gene>
    <name evidence="4" type="ORF">ENJ61_03675</name>
</gene>
<organism evidence="4">
    <name type="scientific">Aquifex aeolicus</name>
    <dbReference type="NCBI Taxonomy" id="63363"/>
    <lineage>
        <taxon>Bacteria</taxon>
        <taxon>Pseudomonadati</taxon>
        <taxon>Aquificota</taxon>
        <taxon>Aquificia</taxon>
        <taxon>Aquificales</taxon>
        <taxon>Aquificaceae</taxon>
        <taxon>Aquifex</taxon>
    </lineage>
</organism>
<dbReference type="InterPro" id="IPR029063">
    <property type="entry name" value="SAM-dependent_MTases_sf"/>
</dbReference>
<proteinExistence type="predicted"/>
<dbReference type="Proteomes" id="UP000885792">
    <property type="component" value="Unassembled WGS sequence"/>
</dbReference>
<dbReference type="PROSITE" id="PS00092">
    <property type="entry name" value="N6_MTASE"/>
    <property type="match status" value="1"/>
</dbReference>
<dbReference type="InterPro" id="IPR002052">
    <property type="entry name" value="DNA_methylase_N6_adenine_CS"/>
</dbReference>
<dbReference type="AlphaFoldDB" id="A0A7C5L6W1"/>
<evidence type="ECO:0000256" key="1">
    <source>
        <dbReference type="ARBA" id="ARBA00022679"/>
    </source>
</evidence>
<keyword evidence="4" id="KW-0489">Methyltransferase</keyword>